<reference evidence="3 4" key="1">
    <citation type="submission" date="2024-09" db="EMBL/GenBank/DDBJ databases">
        <authorList>
            <person name="Ruan L."/>
        </authorList>
    </citation>
    <scope>NUCLEOTIDE SEQUENCE [LARGE SCALE GENOMIC DNA]</scope>
    <source>
        <strain evidence="3 4">D33</strain>
    </source>
</reference>
<name>A0ABV5B7K3_9BACL</name>
<dbReference type="PANTHER" id="PTHR34580">
    <property type="match status" value="1"/>
</dbReference>
<sequence length="323" mass="36776">MAKADNMLSILWLLKSGRQMTARELADELEIHVRTVYRCIDSLCASGVPIIADAGHNGGYRLLHDAVAAPLFFDLDEQKALIHASIFAKEAGYPFTDALQRAIDKLRRYANEEQLNHIERHADRLSVLEPPADPEKQDVLQMLELAAGSGESLKILYLSRKNPAPQQRMIDPYGIVYWKGSWYAAGYCHLRKELRSFRVDRIIQAEPTGICFERPEQFSAKQFLMGNLLPKSLEDPQLETIVIQGPDQVLDELSKHWLFGHTQVLRQSGQAVFKADRDSMLTYIPYYLLPYGRAIRIAEPQILVEKMAEVTSVMAEYYHSMRG</sequence>
<proteinExistence type="predicted"/>
<feature type="domain" description="Helix-turn-helix type 11" evidence="1">
    <location>
        <begin position="8"/>
        <end position="61"/>
    </location>
</feature>
<evidence type="ECO:0000313" key="3">
    <source>
        <dbReference type="EMBL" id="MFB5681661.1"/>
    </source>
</evidence>
<dbReference type="InterPro" id="IPR013196">
    <property type="entry name" value="HTH_11"/>
</dbReference>
<dbReference type="RefSeq" id="WP_375525447.1">
    <property type="nucleotide sequence ID" value="NZ_JBHILM010000012.1"/>
</dbReference>
<dbReference type="EMBL" id="JBHILM010000012">
    <property type="protein sequence ID" value="MFB5681661.1"/>
    <property type="molecule type" value="Genomic_DNA"/>
</dbReference>
<dbReference type="PANTHER" id="PTHR34580:SF3">
    <property type="entry name" value="PROTEIN PAFB"/>
    <property type="match status" value="1"/>
</dbReference>
<keyword evidence="4" id="KW-1185">Reference proteome</keyword>
<evidence type="ECO:0000313" key="4">
    <source>
        <dbReference type="Proteomes" id="UP001580407"/>
    </source>
</evidence>
<protein>
    <submittedName>
        <fullName evidence="3">Helix-turn-helix transcriptional regulator</fullName>
    </submittedName>
</protein>
<dbReference type="Pfam" id="PF08279">
    <property type="entry name" value="HTH_11"/>
    <property type="match status" value="1"/>
</dbReference>
<dbReference type="InterPro" id="IPR026881">
    <property type="entry name" value="WYL_dom"/>
</dbReference>
<dbReference type="Pfam" id="PF13280">
    <property type="entry name" value="WYL"/>
    <property type="match status" value="1"/>
</dbReference>
<dbReference type="PROSITE" id="PS52050">
    <property type="entry name" value="WYL"/>
    <property type="match status" value="1"/>
</dbReference>
<evidence type="ECO:0000259" key="1">
    <source>
        <dbReference type="Pfam" id="PF08279"/>
    </source>
</evidence>
<organism evidence="3 4">
    <name type="scientific">Paenibacillus terreus</name>
    <dbReference type="NCBI Taxonomy" id="1387834"/>
    <lineage>
        <taxon>Bacteria</taxon>
        <taxon>Bacillati</taxon>
        <taxon>Bacillota</taxon>
        <taxon>Bacilli</taxon>
        <taxon>Bacillales</taxon>
        <taxon>Paenibacillaceae</taxon>
        <taxon>Paenibacillus</taxon>
    </lineage>
</organism>
<evidence type="ECO:0000259" key="2">
    <source>
        <dbReference type="Pfam" id="PF13280"/>
    </source>
</evidence>
<dbReference type="Gene3D" id="1.10.10.10">
    <property type="entry name" value="Winged helix-like DNA-binding domain superfamily/Winged helix DNA-binding domain"/>
    <property type="match status" value="1"/>
</dbReference>
<dbReference type="InterPro" id="IPR051534">
    <property type="entry name" value="CBASS_pafABC_assoc_protein"/>
</dbReference>
<dbReference type="InterPro" id="IPR036390">
    <property type="entry name" value="WH_DNA-bd_sf"/>
</dbReference>
<dbReference type="InterPro" id="IPR036388">
    <property type="entry name" value="WH-like_DNA-bd_sf"/>
</dbReference>
<feature type="domain" description="WYL" evidence="2">
    <location>
        <begin position="139"/>
        <end position="206"/>
    </location>
</feature>
<dbReference type="Proteomes" id="UP001580407">
    <property type="component" value="Unassembled WGS sequence"/>
</dbReference>
<comment type="caution">
    <text evidence="3">The sequence shown here is derived from an EMBL/GenBank/DDBJ whole genome shotgun (WGS) entry which is preliminary data.</text>
</comment>
<gene>
    <name evidence="3" type="ORF">ACE3NQ_12125</name>
</gene>
<dbReference type="SUPFAM" id="SSF46785">
    <property type="entry name" value="Winged helix' DNA-binding domain"/>
    <property type="match status" value="1"/>
</dbReference>
<accession>A0ABV5B7K3</accession>